<dbReference type="STRING" id="320778.ABT57_15945"/>
<comment type="caution">
    <text evidence="7">The sequence shown here is derived from an EMBL/GenBank/DDBJ whole genome shotgun (WGS) entry which is preliminary data.</text>
</comment>
<name>A0A0J1K211_9GAMM</name>
<dbReference type="Gene3D" id="2.40.40.20">
    <property type="match status" value="1"/>
</dbReference>
<keyword evidence="8" id="KW-1185">Reference proteome</keyword>
<keyword evidence="2" id="KW-0479">Metal-binding</keyword>
<dbReference type="InterPro" id="IPR041924">
    <property type="entry name" value="Formate_Dh-H_N"/>
</dbReference>
<proteinExistence type="predicted"/>
<dbReference type="AlphaFoldDB" id="A0A0J1K211"/>
<feature type="domain" description="4Fe-4S Mo/W bis-MGD-type" evidence="6">
    <location>
        <begin position="8"/>
        <end position="65"/>
    </location>
</feature>
<evidence type="ECO:0000256" key="1">
    <source>
        <dbReference type="ARBA" id="ARBA00022485"/>
    </source>
</evidence>
<dbReference type="GO" id="GO:0008863">
    <property type="term" value="F:formate dehydrogenase (NAD+) activity"/>
    <property type="evidence" value="ECO:0007669"/>
    <property type="project" value="InterPro"/>
</dbReference>
<sequence length="701" mass="76013">MACATTATSIVKTVCPFCGVGCGINLKVDARGNLVGVEPQQSHPISRGKLCEKGWSTAYAIRPDNRITEPLKRIKDRFYPISWDQALSEISEAIRDIQAESGNDAMGVISSARATNEDNYAAQKFARAVLNTNNIDHCARICHSPTVAGLKQTLGSGAMTNSTKDIFETELIVVIGADPTENHSVLGGQIFDARQRGVKLVVIDPRVTRLAKVADIHLQLKPGSNIALINAMLHVIIEQKLCDTSFIHQRCEGFEGLAASVETITPESVENSTGVSARQIRAVAELYGQAKTAMILYGMGITQFVSGTQNVIALSNLALVCGQIGRPGTGINPLRGQNNVQGACDMGCLPNVYPGYQAVTDATAQRKFAQGWGQPIALQPGLTSLGMTKATLAGAFRGLIIFGEDPVVTDPDQNHVRAAMKKMELLVVAELTMTETARLADYILPAASFAEKEGTFTNCERRVQHIAPALSPPGIAMGDWQWLKALAEKLGSQALSWSCSEAVFDEMASLTPSYQGMSYSHLQQAHGLQWPCNQSAPEGTAILHQTTFPIGKARLIPVHQIAVDEPPDDQYPLILTTNRLHFHYGCGSMTRKSPLLERETPAGLLFINPQDARNLLIHRYSPVGVRSRRGYIETRAMITDDVPPGLVAMPYHFREAPSNQLTNTAQDPVTKMPELKACAVSVEPLPPGQEPKDIDRLLEEP</sequence>
<dbReference type="Gene3D" id="3.40.50.740">
    <property type="match status" value="1"/>
</dbReference>
<evidence type="ECO:0000313" key="7">
    <source>
        <dbReference type="EMBL" id="KLV08477.1"/>
    </source>
</evidence>
<keyword evidence="4" id="KW-0408">Iron</keyword>
<dbReference type="InterPro" id="IPR006655">
    <property type="entry name" value="Mopterin_OxRdtase_prok_CS"/>
</dbReference>
<dbReference type="GO" id="GO:1990204">
    <property type="term" value="C:oxidoreductase complex"/>
    <property type="evidence" value="ECO:0007669"/>
    <property type="project" value="UniProtKB-ARBA"/>
</dbReference>
<evidence type="ECO:0000256" key="5">
    <source>
        <dbReference type="ARBA" id="ARBA00023014"/>
    </source>
</evidence>
<dbReference type="CDD" id="cd02753">
    <property type="entry name" value="MopB_Formate-Dh-H"/>
    <property type="match status" value="1"/>
</dbReference>
<protein>
    <submittedName>
        <fullName evidence="7">Formate dehydrogenase</fullName>
    </submittedName>
</protein>
<dbReference type="Pfam" id="PF04879">
    <property type="entry name" value="Molybdop_Fe4S4"/>
    <property type="match status" value="1"/>
</dbReference>
<keyword evidence="5" id="KW-0411">Iron-sulfur</keyword>
<dbReference type="PROSITE" id="PS00490">
    <property type="entry name" value="MOLYBDOPTERIN_PROK_2"/>
    <property type="match status" value="1"/>
</dbReference>
<keyword evidence="3" id="KW-0560">Oxidoreductase</keyword>
<dbReference type="SUPFAM" id="SSF50692">
    <property type="entry name" value="ADC-like"/>
    <property type="match status" value="1"/>
</dbReference>
<dbReference type="EMBL" id="LDOU01000015">
    <property type="protein sequence ID" value="KLV08477.1"/>
    <property type="molecule type" value="Genomic_DNA"/>
</dbReference>
<evidence type="ECO:0000256" key="2">
    <source>
        <dbReference type="ARBA" id="ARBA00022723"/>
    </source>
</evidence>
<dbReference type="Proteomes" id="UP000035909">
    <property type="component" value="Unassembled WGS sequence"/>
</dbReference>
<dbReference type="GO" id="GO:0003954">
    <property type="term" value="F:NADH dehydrogenase activity"/>
    <property type="evidence" value="ECO:0007669"/>
    <property type="project" value="TreeGrafter"/>
</dbReference>
<dbReference type="InterPro" id="IPR006656">
    <property type="entry name" value="Mopterin_OxRdtase"/>
</dbReference>
<dbReference type="PROSITE" id="PS51669">
    <property type="entry name" value="4FE4S_MOW_BIS_MGD"/>
    <property type="match status" value="1"/>
</dbReference>
<dbReference type="Pfam" id="PF00384">
    <property type="entry name" value="Molybdopterin"/>
    <property type="match status" value="1"/>
</dbReference>
<dbReference type="PANTHER" id="PTHR43105:SF14">
    <property type="entry name" value="FORMATE DEHYDROGENASE H"/>
    <property type="match status" value="1"/>
</dbReference>
<dbReference type="Gene3D" id="2.20.25.90">
    <property type="entry name" value="ADC-like domains"/>
    <property type="match status" value="1"/>
</dbReference>
<dbReference type="FunFam" id="3.40.228.10:FF:000002">
    <property type="entry name" value="Formate dehydrogenase subunit alpha"/>
    <property type="match status" value="1"/>
</dbReference>
<dbReference type="SUPFAM" id="SSF53706">
    <property type="entry name" value="Formate dehydrogenase/DMSO reductase, domains 1-3"/>
    <property type="match status" value="1"/>
</dbReference>
<dbReference type="InterPro" id="IPR006963">
    <property type="entry name" value="Mopterin_OxRdtase_4Fe-4S_dom"/>
</dbReference>
<dbReference type="PANTHER" id="PTHR43105">
    <property type="entry name" value="RESPIRATORY NITRATE REDUCTASE"/>
    <property type="match status" value="1"/>
</dbReference>
<evidence type="ECO:0000256" key="3">
    <source>
        <dbReference type="ARBA" id="ARBA00023002"/>
    </source>
</evidence>
<keyword evidence="1" id="KW-0004">4Fe-4S</keyword>
<gene>
    <name evidence="7" type="ORF">ABT57_15945</name>
</gene>
<organism evidence="7 8">
    <name type="scientific">Photobacterium ganghwense</name>
    <dbReference type="NCBI Taxonomy" id="320778"/>
    <lineage>
        <taxon>Bacteria</taxon>
        <taxon>Pseudomonadati</taxon>
        <taxon>Pseudomonadota</taxon>
        <taxon>Gammaproteobacteria</taxon>
        <taxon>Vibrionales</taxon>
        <taxon>Vibrionaceae</taxon>
        <taxon>Photobacterium</taxon>
    </lineage>
</organism>
<reference evidence="7 8" key="1">
    <citation type="submission" date="2015-05" db="EMBL/GenBank/DDBJ databases">
        <title>Photobacterium galathea sp. nov.</title>
        <authorList>
            <person name="Machado H."/>
            <person name="Gram L."/>
        </authorList>
    </citation>
    <scope>NUCLEOTIDE SEQUENCE [LARGE SCALE GENOMIC DNA]</scope>
    <source>
        <strain evidence="7 8">DSM 22954</strain>
    </source>
</reference>
<dbReference type="Pfam" id="PF01568">
    <property type="entry name" value="Molydop_binding"/>
    <property type="match status" value="1"/>
</dbReference>
<dbReference type="Gene3D" id="3.40.228.10">
    <property type="entry name" value="Dimethylsulfoxide Reductase, domain 2"/>
    <property type="match status" value="1"/>
</dbReference>
<dbReference type="GO" id="GO:0015942">
    <property type="term" value="P:formate metabolic process"/>
    <property type="evidence" value="ECO:0007669"/>
    <property type="project" value="InterPro"/>
</dbReference>
<dbReference type="InterPro" id="IPR009010">
    <property type="entry name" value="Asp_de-COase-like_dom_sf"/>
</dbReference>
<dbReference type="GO" id="GO:0022904">
    <property type="term" value="P:respiratory electron transport chain"/>
    <property type="evidence" value="ECO:0007669"/>
    <property type="project" value="TreeGrafter"/>
</dbReference>
<dbReference type="GO" id="GO:0046872">
    <property type="term" value="F:metal ion binding"/>
    <property type="evidence" value="ECO:0007669"/>
    <property type="project" value="UniProtKB-KW"/>
</dbReference>
<dbReference type="InterPro" id="IPR006657">
    <property type="entry name" value="MoPterin_dinucl-bd_dom"/>
</dbReference>
<dbReference type="GO" id="GO:0043546">
    <property type="term" value="F:molybdopterin cofactor binding"/>
    <property type="evidence" value="ECO:0007669"/>
    <property type="project" value="InterPro"/>
</dbReference>
<dbReference type="OrthoDB" id="9810782at2"/>
<dbReference type="PATRIC" id="fig|320778.3.peg.3466"/>
<dbReference type="InterPro" id="IPR006478">
    <property type="entry name" value="Formate_DH_asu"/>
</dbReference>
<dbReference type="NCBIfam" id="TIGR01591">
    <property type="entry name" value="Fdh-alpha"/>
    <property type="match status" value="1"/>
</dbReference>
<accession>A0A0J1K211</accession>
<dbReference type="GO" id="GO:0016020">
    <property type="term" value="C:membrane"/>
    <property type="evidence" value="ECO:0007669"/>
    <property type="project" value="TreeGrafter"/>
</dbReference>
<dbReference type="GO" id="GO:0051539">
    <property type="term" value="F:4 iron, 4 sulfur cluster binding"/>
    <property type="evidence" value="ECO:0007669"/>
    <property type="project" value="UniProtKB-KW"/>
</dbReference>
<evidence type="ECO:0000313" key="8">
    <source>
        <dbReference type="Proteomes" id="UP000035909"/>
    </source>
</evidence>
<dbReference type="InterPro" id="IPR050123">
    <property type="entry name" value="Prok_molybdopt-oxidoreductase"/>
</dbReference>
<evidence type="ECO:0000259" key="6">
    <source>
        <dbReference type="PROSITE" id="PS51669"/>
    </source>
</evidence>
<evidence type="ECO:0000256" key="4">
    <source>
        <dbReference type="ARBA" id="ARBA00023004"/>
    </source>
</evidence>
<dbReference type="SMART" id="SM00926">
    <property type="entry name" value="Molybdop_Fe4S4"/>
    <property type="match status" value="1"/>
</dbReference>